<dbReference type="KEGG" id="cdep:91085313"/>
<name>A0A1E3IKA0_9TREE</name>
<dbReference type="VEuPathDB" id="FungiDB:L203_02436"/>
<reference evidence="1" key="2">
    <citation type="journal article" date="2022" name="Elife">
        <title>Obligate sexual reproduction of a homothallic fungus closely related to the Cryptococcus pathogenic species complex.</title>
        <authorList>
            <person name="Passer A.R."/>
            <person name="Clancey S.A."/>
            <person name="Shea T."/>
            <person name="David-Palma M."/>
            <person name="Averette A.F."/>
            <person name="Boekhout T."/>
            <person name="Porcel B.M."/>
            <person name="Nowrousian M."/>
            <person name="Cuomo C.A."/>
            <person name="Sun S."/>
            <person name="Heitman J."/>
            <person name="Coelho M.A."/>
        </authorList>
    </citation>
    <scope>NUCLEOTIDE SEQUENCE</scope>
    <source>
        <strain evidence="1">CBS 7841</strain>
    </source>
</reference>
<dbReference type="RefSeq" id="XP_066066642.1">
    <property type="nucleotide sequence ID" value="XM_066210545.1"/>
</dbReference>
<dbReference type="GeneID" id="91085313"/>
<protein>
    <submittedName>
        <fullName evidence="1">Uncharacterized protein</fullName>
    </submittedName>
</protein>
<dbReference type="OrthoDB" id="74240at2759"/>
<organism evidence="1 2">
    <name type="scientific">Cryptococcus depauperatus CBS 7841</name>
    <dbReference type="NCBI Taxonomy" id="1295531"/>
    <lineage>
        <taxon>Eukaryota</taxon>
        <taxon>Fungi</taxon>
        <taxon>Dikarya</taxon>
        <taxon>Basidiomycota</taxon>
        <taxon>Agaricomycotina</taxon>
        <taxon>Tremellomycetes</taxon>
        <taxon>Tremellales</taxon>
        <taxon>Cryptococcaceae</taxon>
        <taxon>Cryptococcus</taxon>
    </lineage>
</organism>
<accession>A0A1E3IKA0</accession>
<dbReference type="Pfam" id="PF05347">
    <property type="entry name" value="Complex1_LYR"/>
    <property type="match status" value="1"/>
</dbReference>
<dbReference type="AlphaFoldDB" id="A0A1E3IKA0"/>
<reference evidence="1" key="3">
    <citation type="submission" date="2024-01" db="EMBL/GenBank/DDBJ databases">
        <authorList>
            <person name="Coelho M.A."/>
            <person name="David-Palma M."/>
            <person name="Shea T."/>
            <person name="Sun S."/>
            <person name="Cuomo C.A."/>
            <person name="Heitman J."/>
        </authorList>
    </citation>
    <scope>NUCLEOTIDE SEQUENCE</scope>
    <source>
        <strain evidence="1">CBS 7841</strain>
    </source>
</reference>
<dbReference type="InterPro" id="IPR008011">
    <property type="entry name" value="Complex1_LYR_dom"/>
</dbReference>
<keyword evidence="2" id="KW-1185">Reference proteome</keyword>
<evidence type="ECO:0000313" key="1">
    <source>
        <dbReference type="EMBL" id="WVN85942.1"/>
    </source>
</evidence>
<reference evidence="1" key="1">
    <citation type="submission" date="2016-06" db="EMBL/GenBank/DDBJ databases">
        <authorList>
            <person name="Cuomo C."/>
            <person name="Litvintseva A."/>
            <person name="Heitman J."/>
            <person name="Chen Y."/>
            <person name="Sun S."/>
            <person name="Springer D."/>
            <person name="Dromer F."/>
            <person name="Young S."/>
            <person name="Zeng Q."/>
            <person name="Chapman S."/>
            <person name="Gujja S."/>
            <person name="Saif S."/>
            <person name="Birren B."/>
        </authorList>
    </citation>
    <scope>NUCLEOTIDE SEQUENCE</scope>
    <source>
        <strain evidence="1">CBS 7841</strain>
    </source>
</reference>
<proteinExistence type="predicted"/>
<sequence length="95" mass="11149">MPSPTLKHFIFQAELLQAYRSAVRATRTLPDPQTRRETLDFLRADFEQLKFECNIKTLESRLSSFRKIVRQMTSSFSLSRVDEKGAKLVGRRFRP</sequence>
<gene>
    <name evidence="1" type="ORF">L203_101099</name>
</gene>
<dbReference type="EMBL" id="CP143784">
    <property type="protein sequence ID" value="WVN85942.1"/>
    <property type="molecule type" value="Genomic_DNA"/>
</dbReference>
<evidence type="ECO:0000313" key="2">
    <source>
        <dbReference type="Proteomes" id="UP000094043"/>
    </source>
</evidence>
<dbReference type="Proteomes" id="UP000094043">
    <property type="component" value="Chromosome 1"/>
</dbReference>